<dbReference type="InterPro" id="IPR006224">
    <property type="entry name" value="PsdUridine_synth_RluA-like_CS"/>
</dbReference>
<evidence type="ECO:0000259" key="10">
    <source>
        <dbReference type="Pfam" id="PF00849"/>
    </source>
</evidence>
<dbReference type="Proteomes" id="UP001199260">
    <property type="component" value="Unassembled WGS sequence"/>
</dbReference>
<organism evidence="11 12">
    <name type="scientific">Comamonas koreensis</name>
    <dbReference type="NCBI Taxonomy" id="160825"/>
    <lineage>
        <taxon>Bacteria</taxon>
        <taxon>Pseudomonadati</taxon>
        <taxon>Pseudomonadota</taxon>
        <taxon>Betaproteobacteria</taxon>
        <taxon>Burkholderiales</taxon>
        <taxon>Comamonadaceae</taxon>
        <taxon>Comamonas</taxon>
    </lineage>
</organism>
<dbReference type="SUPFAM" id="SSF55120">
    <property type="entry name" value="Pseudouridine synthase"/>
    <property type="match status" value="1"/>
</dbReference>
<evidence type="ECO:0000256" key="8">
    <source>
        <dbReference type="ARBA" id="ARBA00041975"/>
    </source>
</evidence>
<dbReference type="RefSeq" id="WP_230771387.1">
    <property type="nucleotide sequence ID" value="NZ_JAJNCT010000005.1"/>
</dbReference>
<evidence type="ECO:0000256" key="3">
    <source>
        <dbReference type="ARBA" id="ARBA00036607"/>
    </source>
</evidence>
<sequence length="275" mass="31090">MSFAIDAAVTHTHAQDCPLPLLWRDEHLVAIYKPAGWLVHRTGLDAGETRFIVQTLRDQIGQHVFPLHRLDKGTCGVLLLALHAEAASRTRSQFENHQMDKRYLAMVRGWAPLHAAVDHALRPDDAPQDAPAQPAQTRFARLATLEHPEAYDGRFAGTRLSLVQAEPLTGRRHQIRRHLKHIAHPIIGDATHGKGPLNRWWAERLGLQRLWLHAWSLSLLHPYTQAPLHIDSGLHWPNAEPAAGTSEPESHPSLQQWQALLRRPDWLHDDPGMAR</sequence>
<feature type="domain" description="Pseudouridine synthase RsuA/RluA-like" evidence="10">
    <location>
        <begin position="27"/>
        <end position="181"/>
    </location>
</feature>
<dbReference type="PROSITE" id="PS01129">
    <property type="entry name" value="PSI_RLU"/>
    <property type="match status" value="1"/>
</dbReference>
<dbReference type="EMBL" id="JAJNCT010000005">
    <property type="protein sequence ID" value="MCD2164208.1"/>
    <property type="molecule type" value="Genomic_DNA"/>
</dbReference>
<keyword evidence="1" id="KW-0819">tRNA processing</keyword>
<dbReference type="GO" id="GO:0003723">
    <property type="term" value="F:RNA binding"/>
    <property type="evidence" value="ECO:0007669"/>
    <property type="project" value="InterPro"/>
</dbReference>
<evidence type="ECO:0000256" key="5">
    <source>
        <dbReference type="ARBA" id="ARBA00038943"/>
    </source>
</evidence>
<accession>A0AAW4XT24</accession>
<dbReference type="GO" id="GO:0000455">
    <property type="term" value="P:enzyme-directed rRNA pseudouridine synthesis"/>
    <property type="evidence" value="ECO:0007669"/>
    <property type="project" value="TreeGrafter"/>
</dbReference>
<dbReference type="AlphaFoldDB" id="A0AAW4XT24"/>
<dbReference type="InterPro" id="IPR050188">
    <property type="entry name" value="RluA_PseudoU_synthase"/>
</dbReference>
<evidence type="ECO:0000256" key="7">
    <source>
        <dbReference type="ARBA" id="ARBA00041803"/>
    </source>
</evidence>
<evidence type="ECO:0000256" key="2">
    <source>
        <dbReference type="ARBA" id="ARBA00023235"/>
    </source>
</evidence>
<comment type="catalytic activity">
    <reaction evidence="3">
        <text>uridine(65) in tRNA = pseudouridine(65) in tRNA</text>
        <dbReference type="Rhea" id="RHEA:42536"/>
        <dbReference type="Rhea" id="RHEA-COMP:10103"/>
        <dbReference type="Rhea" id="RHEA-COMP:10104"/>
        <dbReference type="ChEBI" id="CHEBI:65314"/>
        <dbReference type="ChEBI" id="CHEBI:65315"/>
        <dbReference type="EC" id="5.4.99.26"/>
    </reaction>
</comment>
<dbReference type="PANTHER" id="PTHR21600:SF56">
    <property type="entry name" value="TRNA PSEUDOURIDINE SYNTHASE C"/>
    <property type="match status" value="1"/>
</dbReference>
<keyword evidence="12" id="KW-1185">Reference proteome</keyword>
<protein>
    <recommendedName>
        <fullName evidence="6">tRNA pseudouridine synthase C</fullName>
        <ecNumber evidence="5">5.4.99.26</ecNumber>
    </recommendedName>
    <alternativeName>
        <fullName evidence="8">tRNA pseudouridine(65) synthase</fullName>
    </alternativeName>
    <alternativeName>
        <fullName evidence="9">tRNA pseudouridylate synthase C</fullName>
    </alternativeName>
    <alternativeName>
        <fullName evidence="7">tRNA-uridine isomerase C</fullName>
    </alternativeName>
</protein>
<evidence type="ECO:0000313" key="11">
    <source>
        <dbReference type="EMBL" id="MCD2164208.1"/>
    </source>
</evidence>
<dbReference type="PANTHER" id="PTHR21600">
    <property type="entry name" value="MITOCHONDRIAL RNA PSEUDOURIDINE SYNTHASE"/>
    <property type="match status" value="1"/>
</dbReference>
<dbReference type="EC" id="5.4.99.26" evidence="5"/>
<reference evidence="11 12" key="1">
    <citation type="submission" date="2021-11" db="EMBL/GenBank/DDBJ databases">
        <title>Genome sequence.</title>
        <authorList>
            <person name="Sun Q."/>
        </authorList>
    </citation>
    <scope>NUCLEOTIDE SEQUENCE [LARGE SCALE GENOMIC DNA]</scope>
    <source>
        <strain evidence="11 12">KCTC 12005</strain>
    </source>
</reference>
<comment type="function">
    <text evidence="4">Responsible for synthesis of pseudouridine from uracil-65 in transfer RNAs.</text>
</comment>
<evidence type="ECO:0000313" key="12">
    <source>
        <dbReference type="Proteomes" id="UP001199260"/>
    </source>
</evidence>
<dbReference type="Gene3D" id="3.30.2350.10">
    <property type="entry name" value="Pseudouridine synthase"/>
    <property type="match status" value="1"/>
</dbReference>
<gene>
    <name evidence="11" type="ORF">LPW39_03550</name>
</gene>
<evidence type="ECO:0000256" key="6">
    <source>
        <dbReference type="ARBA" id="ARBA00040675"/>
    </source>
</evidence>
<proteinExistence type="predicted"/>
<comment type="caution">
    <text evidence="11">The sequence shown here is derived from an EMBL/GenBank/DDBJ whole genome shotgun (WGS) entry which is preliminary data.</text>
</comment>
<dbReference type="GO" id="GO:0160149">
    <property type="term" value="F:tRNA pseudouridine(65) synthase activity"/>
    <property type="evidence" value="ECO:0007669"/>
    <property type="project" value="UniProtKB-EC"/>
</dbReference>
<evidence type="ECO:0000256" key="1">
    <source>
        <dbReference type="ARBA" id="ARBA00022694"/>
    </source>
</evidence>
<dbReference type="InterPro" id="IPR006145">
    <property type="entry name" value="PsdUridine_synth_RsuA/RluA"/>
</dbReference>
<evidence type="ECO:0000256" key="4">
    <source>
        <dbReference type="ARBA" id="ARBA00037670"/>
    </source>
</evidence>
<evidence type="ECO:0000256" key="9">
    <source>
        <dbReference type="ARBA" id="ARBA00043049"/>
    </source>
</evidence>
<name>A0AAW4XT24_9BURK</name>
<dbReference type="InterPro" id="IPR020103">
    <property type="entry name" value="PsdUridine_synth_cat_dom_sf"/>
</dbReference>
<dbReference type="GO" id="GO:0008033">
    <property type="term" value="P:tRNA processing"/>
    <property type="evidence" value="ECO:0007669"/>
    <property type="project" value="UniProtKB-KW"/>
</dbReference>
<dbReference type="Pfam" id="PF00849">
    <property type="entry name" value="PseudoU_synth_2"/>
    <property type="match status" value="1"/>
</dbReference>
<keyword evidence="2" id="KW-0413">Isomerase</keyword>